<organism evidence="2">
    <name type="scientific">Mycolicibacterium gilvum (strain PYR-GCK)</name>
    <name type="common">Mycobacterium gilvum (strain PYR-GCK)</name>
    <dbReference type="NCBI Taxonomy" id="350054"/>
    <lineage>
        <taxon>Bacteria</taxon>
        <taxon>Bacillati</taxon>
        <taxon>Actinomycetota</taxon>
        <taxon>Actinomycetes</taxon>
        <taxon>Mycobacteriales</taxon>
        <taxon>Mycobacteriaceae</taxon>
        <taxon>Mycolicibacterium</taxon>
    </lineage>
</organism>
<feature type="region of interest" description="Disordered" evidence="1">
    <location>
        <begin position="80"/>
        <end position="104"/>
    </location>
</feature>
<dbReference type="AlphaFoldDB" id="A4TFV8"/>
<geneLocation type="plasmid" evidence="2">
    <name>pMFLV01</name>
</geneLocation>
<evidence type="ECO:0000313" key="2">
    <source>
        <dbReference type="EMBL" id="ABP47981.1"/>
    </source>
</evidence>
<dbReference type="HOGENOM" id="CLU_1842897_0_0_11"/>
<dbReference type="EMBL" id="CP000657">
    <property type="protein sequence ID" value="ABP47981.1"/>
    <property type="molecule type" value="Genomic_DNA"/>
</dbReference>
<sequence length="139" mass="13999">MEFFVGVAAASGGQAVELGAPLSRRASSGLDEAPAFELGQQPAMSGPVAAADVHRADPFAFGEAGTGKRDQDLALAFGQRARGTSSTRVRGSHAFDGKKPRGQIPEEPAATEVLLNAGGGLPMLSLIPLAAAMSGGVGR</sequence>
<name>A4TFV8_MYCGI</name>
<keyword evidence="2" id="KW-0614">Plasmid</keyword>
<dbReference type="KEGG" id="mgi:Mflv_5520"/>
<evidence type="ECO:0000256" key="1">
    <source>
        <dbReference type="SAM" id="MobiDB-lite"/>
    </source>
</evidence>
<proteinExistence type="predicted"/>
<accession>A4TFV8</accession>
<protein>
    <submittedName>
        <fullName evidence="2">Uncharacterized protein</fullName>
    </submittedName>
</protein>
<gene>
    <name evidence="2" type="ordered locus">Mflv_5520</name>
</gene>
<reference evidence="2" key="1">
    <citation type="submission" date="2007-04" db="EMBL/GenBank/DDBJ databases">
        <title>Complete sequence of plasmid1 pMFLV01 of Mycobacterium gilvum PYR-GCK.</title>
        <authorList>
            <consortium name="US DOE Joint Genome Institute"/>
            <person name="Copeland A."/>
            <person name="Lucas S."/>
            <person name="Lapidus A."/>
            <person name="Barry K."/>
            <person name="Detter J.C."/>
            <person name="Glavina del Rio T."/>
            <person name="Hammon N."/>
            <person name="Israni S."/>
            <person name="Dalin E."/>
            <person name="Tice H."/>
            <person name="Pitluck S."/>
            <person name="Chain P."/>
            <person name="Malfatti S."/>
            <person name="Shin M."/>
            <person name="Vergez L."/>
            <person name="Schmutz J."/>
            <person name="Larimer F."/>
            <person name="Land M."/>
            <person name="Hauser L."/>
            <person name="Kyrpides N."/>
            <person name="Mikhailova N."/>
            <person name="Miller C."/>
            <person name="Richardson P."/>
        </authorList>
    </citation>
    <scope>NUCLEOTIDE SEQUENCE</scope>
    <source>
        <strain evidence="2">PYR-GCK</strain>
        <plasmid evidence="2">pMFLV01</plasmid>
    </source>
</reference>